<feature type="domain" description="Heterokaryon incompatibility" evidence="1">
    <location>
        <begin position="92"/>
        <end position="236"/>
    </location>
</feature>
<protein>
    <recommendedName>
        <fullName evidence="1">Heterokaryon incompatibility domain-containing protein</fullName>
    </recommendedName>
</protein>
<sequence>MMPSTTTHPTNTSLARRVRFVRIALKYQGTLMATEAINIKFNNLFEMYEYPSLSTDTHIRLITLNPKASGASDTNDIRIELNQHPINECPKYTALSYTWGQRHRTKDVIVETSNRCIKVTENLHAALVHLRGRVPVTLWIDAICINQDDIQERSSQVRLMRHIYRGARQVAVWIHRPDEPLSSEKWTFVKAPGIEDYRLSENGEWTRTPREKEKYPVIEDPMSRLRLFQHPWFMRV</sequence>
<evidence type="ECO:0000313" key="2">
    <source>
        <dbReference type="EMBL" id="CAF9934861.1"/>
    </source>
</evidence>
<dbReference type="Proteomes" id="UP000664521">
    <property type="component" value="Unassembled WGS sequence"/>
</dbReference>
<dbReference type="PANTHER" id="PTHR24148">
    <property type="entry name" value="ANKYRIN REPEAT DOMAIN-CONTAINING PROTEIN 39 HOMOLOG-RELATED"/>
    <property type="match status" value="1"/>
</dbReference>
<proteinExistence type="predicted"/>
<evidence type="ECO:0000259" key="1">
    <source>
        <dbReference type="Pfam" id="PF06985"/>
    </source>
</evidence>
<evidence type="ECO:0000313" key="3">
    <source>
        <dbReference type="Proteomes" id="UP000664521"/>
    </source>
</evidence>
<dbReference type="Pfam" id="PF06985">
    <property type="entry name" value="HET"/>
    <property type="match status" value="1"/>
</dbReference>
<organism evidence="2 3">
    <name type="scientific">Heterodermia speciosa</name>
    <dbReference type="NCBI Taxonomy" id="116794"/>
    <lineage>
        <taxon>Eukaryota</taxon>
        <taxon>Fungi</taxon>
        <taxon>Dikarya</taxon>
        <taxon>Ascomycota</taxon>
        <taxon>Pezizomycotina</taxon>
        <taxon>Lecanoromycetes</taxon>
        <taxon>OSLEUM clade</taxon>
        <taxon>Lecanoromycetidae</taxon>
        <taxon>Caliciales</taxon>
        <taxon>Physciaceae</taxon>
        <taxon>Heterodermia</taxon>
    </lineage>
</organism>
<dbReference type="EMBL" id="CAJPDS010000078">
    <property type="protein sequence ID" value="CAF9934861.1"/>
    <property type="molecule type" value="Genomic_DNA"/>
</dbReference>
<comment type="caution">
    <text evidence="2">The sequence shown here is derived from an EMBL/GenBank/DDBJ whole genome shotgun (WGS) entry which is preliminary data.</text>
</comment>
<gene>
    <name evidence="2" type="ORF">HETSPECPRED_009384</name>
</gene>
<dbReference type="OrthoDB" id="3553147at2759"/>
<name>A0A8H3G257_9LECA</name>
<dbReference type="InterPro" id="IPR010730">
    <property type="entry name" value="HET"/>
</dbReference>
<dbReference type="PANTHER" id="PTHR24148:SF64">
    <property type="entry name" value="HETEROKARYON INCOMPATIBILITY DOMAIN-CONTAINING PROTEIN"/>
    <property type="match status" value="1"/>
</dbReference>
<dbReference type="AlphaFoldDB" id="A0A8H3G257"/>
<keyword evidence="3" id="KW-1185">Reference proteome</keyword>
<accession>A0A8H3G257</accession>
<dbReference type="InterPro" id="IPR052895">
    <property type="entry name" value="HetReg/Transcr_Mod"/>
</dbReference>
<reference evidence="2" key="1">
    <citation type="submission" date="2021-03" db="EMBL/GenBank/DDBJ databases">
        <authorList>
            <person name="Tagirdzhanova G."/>
        </authorList>
    </citation>
    <scope>NUCLEOTIDE SEQUENCE</scope>
</reference>